<sequence>MNWLTVLFLTAALAKHHAFNWVANEREAAPDNHQTSIITINGKFPGPKINVTMGDTLEINLLNKVNHPFTLHWHGITQKGTPSADGVPYVTQDPIPPNGTYSYKFTVNNQAGTYWYHAHTKLDAEVAYGAFIIMEPKAILNKAIQLDTRFKYDDERTLILSDMWHKSRDTIYKELTTVPYVSVGNPQSILTNGGTFAEWGQNASPNLPFNTGYSVINVKPNTRYRLRIIGAQGHSFYSFHIPNHTFTVIEADGTLVRPFETSRIEINSGQRYSVILQTNNNPGNYFMYTSIIGEGDKVTSGVAILHYEGAQDPTSLRKKIHTPPKNNLQISTWFEHQLSTLISHDIELPTSFTQTFNVTSQFALVDKLPIHKVNNAIFKERNTTLLPYVLQNKKPQENTISIKSDGQGVQMILQHMEPENRVCAQHPWHMHGHSFYVIARGKGTFNPDIHNPHIEKILKEHHTPILRDTFTFFPNTVPNTKDNTATPPPPPNATSTKLRSCGWYAIRFKANNPGAWLNHCHNTSHMIMGMQYIFNEYPMQHRGTLSYTN</sequence>
<proteinExistence type="predicted"/>
<gene>
    <name evidence="1" type="ORF">DSO57_1015047</name>
</gene>
<protein>
    <submittedName>
        <fullName evidence="1">Uncharacterized protein</fullName>
    </submittedName>
</protein>
<name>A0ACC2TS80_9FUNG</name>
<dbReference type="Proteomes" id="UP001165960">
    <property type="component" value="Unassembled WGS sequence"/>
</dbReference>
<dbReference type="EMBL" id="QTSX02002188">
    <property type="protein sequence ID" value="KAJ9077620.1"/>
    <property type="molecule type" value="Genomic_DNA"/>
</dbReference>
<evidence type="ECO:0000313" key="2">
    <source>
        <dbReference type="Proteomes" id="UP001165960"/>
    </source>
</evidence>
<organism evidence="1 2">
    <name type="scientific">Entomophthora muscae</name>
    <dbReference type="NCBI Taxonomy" id="34485"/>
    <lineage>
        <taxon>Eukaryota</taxon>
        <taxon>Fungi</taxon>
        <taxon>Fungi incertae sedis</taxon>
        <taxon>Zoopagomycota</taxon>
        <taxon>Entomophthoromycotina</taxon>
        <taxon>Entomophthoromycetes</taxon>
        <taxon>Entomophthorales</taxon>
        <taxon>Entomophthoraceae</taxon>
        <taxon>Entomophthora</taxon>
    </lineage>
</organism>
<accession>A0ACC2TS80</accession>
<evidence type="ECO:0000313" key="1">
    <source>
        <dbReference type="EMBL" id="KAJ9077620.1"/>
    </source>
</evidence>
<comment type="caution">
    <text evidence="1">The sequence shown here is derived from an EMBL/GenBank/DDBJ whole genome shotgun (WGS) entry which is preliminary data.</text>
</comment>
<reference evidence="1" key="1">
    <citation type="submission" date="2022-04" db="EMBL/GenBank/DDBJ databases">
        <title>Genome of the entomopathogenic fungus Entomophthora muscae.</title>
        <authorList>
            <person name="Elya C."/>
            <person name="Lovett B.R."/>
            <person name="Lee E."/>
            <person name="Macias A.M."/>
            <person name="Hajek A.E."/>
            <person name="De Bivort B.L."/>
            <person name="Kasson M.T."/>
            <person name="De Fine Licht H.H."/>
            <person name="Stajich J.E."/>
        </authorList>
    </citation>
    <scope>NUCLEOTIDE SEQUENCE</scope>
    <source>
        <strain evidence="1">Berkeley</strain>
    </source>
</reference>
<keyword evidence="2" id="KW-1185">Reference proteome</keyword>